<keyword evidence="10" id="KW-0539">Nucleus</keyword>
<evidence type="ECO:0000256" key="3">
    <source>
        <dbReference type="ARBA" id="ARBA00022723"/>
    </source>
</evidence>
<dbReference type="SUPFAM" id="SSF57716">
    <property type="entry name" value="Glucocorticoid receptor-like (DNA-binding domain)"/>
    <property type="match status" value="1"/>
</dbReference>
<evidence type="ECO:0000256" key="8">
    <source>
        <dbReference type="ARBA" id="ARBA00023125"/>
    </source>
</evidence>
<evidence type="ECO:0000256" key="9">
    <source>
        <dbReference type="ARBA" id="ARBA00023163"/>
    </source>
</evidence>
<dbReference type="PROSITE" id="PS50950">
    <property type="entry name" value="ZF_THAP"/>
    <property type="match status" value="1"/>
</dbReference>
<keyword evidence="4 12" id="KW-0863">Zinc-finger</keyword>
<evidence type="ECO:0000256" key="4">
    <source>
        <dbReference type="ARBA" id="ARBA00022771"/>
    </source>
</evidence>
<keyword evidence="6" id="KW-0805">Transcription regulation</keyword>
<evidence type="ECO:0000256" key="12">
    <source>
        <dbReference type="PROSITE-ProRule" id="PRU00309"/>
    </source>
</evidence>
<dbReference type="GO" id="GO:0008270">
    <property type="term" value="F:zinc ion binding"/>
    <property type="evidence" value="ECO:0007669"/>
    <property type="project" value="UniProtKB-KW"/>
</dbReference>
<organism evidence="15">
    <name type="scientific">Schizaphis graminum</name>
    <name type="common">Green bug aphid</name>
    <dbReference type="NCBI Taxonomy" id="13262"/>
    <lineage>
        <taxon>Eukaryota</taxon>
        <taxon>Metazoa</taxon>
        <taxon>Ecdysozoa</taxon>
        <taxon>Arthropoda</taxon>
        <taxon>Hexapoda</taxon>
        <taxon>Insecta</taxon>
        <taxon>Pterygota</taxon>
        <taxon>Neoptera</taxon>
        <taxon>Paraneoptera</taxon>
        <taxon>Hemiptera</taxon>
        <taxon>Sternorrhyncha</taxon>
        <taxon>Aphidomorpha</taxon>
        <taxon>Aphidoidea</taxon>
        <taxon>Aphididae</taxon>
        <taxon>Aphidini</taxon>
        <taxon>Schizaphis</taxon>
    </lineage>
</organism>
<dbReference type="PANTHER" id="PTHR46600">
    <property type="entry name" value="THAP DOMAIN-CONTAINING"/>
    <property type="match status" value="1"/>
</dbReference>
<keyword evidence="9" id="KW-0804">Transcription</keyword>
<accession>A0A2S2NPK9</accession>
<dbReference type="InterPro" id="IPR006612">
    <property type="entry name" value="THAP_Znf"/>
</dbReference>
<dbReference type="EMBL" id="GGMR01006514">
    <property type="protein sequence ID" value="MBY19133.1"/>
    <property type="molecule type" value="Transcribed_RNA"/>
</dbReference>
<evidence type="ECO:0000256" key="11">
    <source>
        <dbReference type="ARBA" id="ARBA00023306"/>
    </source>
</evidence>
<dbReference type="SMART" id="SM00692">
    <property type="entry name" value="DM3"/>
    <property type="match status" value="1"/>
</dbReference>
<sequence length="239" mass="27959">MVQKCYSCGSARTDNIKLHGFPKDINLRQKWVSSLQKDVPIKITQYTRLCSQHFTKDDYYQSSFGNDILKPDAVPSKFFSSRKSLFTEIHVCKNSNNKQTSISIETLPDKLIYPMVSDNLQDLILDEEVVVNENENDSGDSIDIDSDDTEITAMQSNENIDIKNIHLTNNKRKLFRYAGDFIEDDLETPRKRKMFWITYQQMIKNKNDKIRLLQQKNRRLKTKINNLNSIIDDYKCKTN</sequence>
<name>A0A2S2NPK9_SCHGA</name>
<comment type="similarity">
    <text evidence="2">Belongs to the THAP1 family.</text>
</comment>
<keyword evidence="8 12" id="KW-0238">DNA-binding</keyword>
<evidence type="ECO:0000256" key="1">
    <source>
        <dbReference type="ARBA" id="ARBA00004642"/>
    </source>
</evidence>
<evidence type="ECO:0000313" key="15">
    <source>
        <dbReference type="EMBL" id="MBY19133.1"/>
    </source>
</evidence>
<dbReference type="AlphaFoldDB" id="A0A2S2NPK9"/>
<evidence type="ECO:0000256" key="5">
    <source>
        <dbReference type="ARBA" id="ARBA00022833"/>
    </source>
</evidence>
<evidence type="ECO:0000256" key="13">
    <source>
        <dbReference type="SAM" id="Coils"/>
    </source>
</evidence>
<dbReference type="PANTHER" id="PTHR46600:SF1">
    <property type="entry name" value="THAP DOMAIN-CONTAINING PROTEIN 1"/>
    <property type="match status" value="1"/>
</dbReference>
<evidence type="ECO:0000259" key="14">
    <source>
        <dbReference type="PROSITE" id="PS50950"/>
    </source>
</evidence>
<evidence type="ECO:0000256" key="7">
    <source>
        <dbReference type="ARBA" id="ARBA00023054"/>
    </source>
</evidence>
<keyword evidence="11" id="KW-0131">Cell cycle</keyword>
<dbReference type="GO" id="GO:0005654">
    <property type="term" value="C:nucleoplasm"/>
    <property type="evidence" value="ECO:0007669"/>
    <property type="project" value="UniProtKB-SubCell"/>
</dbReference>
<dbReference type="InterPro" id="IPR038441">
    <property type="entry name" value="THAP_Znf_sf"/>
</dbReference>
<evidence type="ECO:0000256" key="2">
    <source>
        <dbReference type="ARBA" id="ARBA00006177"/>
    </source>
</evidence>
<reference evidence="15" key="1">
    <citation type="submission" date="2018-04" db="EMBL/GenBank/DDBJ databases">
        <title>Transcriptome of Schizaphis graminum biotype I.</title>
        <authorList>
            <person name="Scully E.D."/>
            <person name="Geib S.M."/>
            <person name="Palmer N.A."/>
            <person name="Koch K."/>
            <person name="Bradshaw J."/>
            <person name="Heng-Moss T."/>
            <person name="Sarath G."/>
        </authorList>
    </citation>
    <scope>NUCLEOTIDE SEQUENCE</scope>
</reference>
<protein>
    <submittedName>
        <fullName evidence="15">THAP domain-containing protein 1</fullName>
    </submittedName>
</protein>
<feature type="coiled-coil region" evidence="13">
    <location>
        <begin position="203"/>
        <end position="237"/>
    </location>
</feature>
<proteinExistence type="inferred from homology"/>
<keyword evidence="5" id="KW-0862">Zinc</keyword>
<comment type="subcellular location">
    <subcellularLocation>
        <location evidence="1">Nucleus</location>
        <location evidence="1">Nucleoplasm</location>
    </subcellularLocation>
</comment>
<evidence type="ECO:0000256" key="10">
    <source>
        <dbReference type="ARBA" id="ARBA00023242"/>
    </source>
</evidence>
<keyword evidence="7 13" id="KW-0175">Coiled coil</keyword>
<feature type="domain" description="THAP-type" evidence="14">
    <location>
        <begin position="1"/>
        <end position="78"/>
    </location>
</feature>
<gene>
    <name evidence="15" type="primary">thap1_3</name>
    <name evidence="15" type="ORF">g.89617</name>
</gene>
<evidence type="ECO:0000256" key="6">
    <source>
        <dbReference type="ARBA" id="ARBA00023015"/>
    </source>
</evidence>
<keyword evidence="3" id="KW-0479">Metal-binding</keyword>
<dbReference type="Pfam" id="PF05485">
    <property type="entry name" value="THAP"/>
    <property type="match status" value="1"/>
</dbReference>
<dbReference type="Gene3D" id="6.20.210.20">
    <property type="entry name" value="THAP domain"/>
    <property type="match status" value="1"/>
</dbReference>
<dbReference type="GO" id="GO:0043565">
    <property type="term" value="F:sequence-specific DNA binding"/>
    <property type="evidence" value="ECO:0007669"/>
    <property type="project" value="InterPro"/>
</dbReference>
<dbReference type="InterPro" id="IPR026516">
    <property type="entry name" value="THAP1/10"/>
</dbReference>
<dbReference type="SMART" id="SM00980">
    <property type="entry name" value="THAP"/>
    <property type="match status" value="1"/>
</dbReference>